<sequence>MTEEPIAKKAPVKITHHNHTRIDDYHWMGDRDNPETIQYLNRENEYLALCMRHTEALQQKLFEEMKGRIKEDDVSVPYFLNGYFYYHKFEPKKEFPIYCRKKGNLSEQENTLLDVNQLAEGQEYTDVNVLKVSENGQILAYSEDHIGRRIYTIFFKDLETGKPLDDRLTKVTGNCVWANDNNTLFYTQQDPVTLRPNKIFRHKLGDNQQDDELIYEETDPTFHLSLKKSKSRDFIFLISKHTLSTEYRFLPANTPYLNPVILQERQRDLEYEVEHDGESFIILTNADGAKNFKLVKCPLEQTKIENWEEIIPHREHVLLEEFEVFQHHLVINERFNGLSRLEIRSWDGQKKHVISMDEPAYTVWLSHNPEFYTDILRFGYNSLTTPSSIYDYHMDTKEKSLMKRQEVVGGYDPELYQTERLWAKSEDGTEIPISLVYKKELFSKTGGNPLLLYAYGSYGFSTEPTFSSHRLSLLDRGFVFAIAHVRGGQEMGRLWYEYGKMLKKKNTFLDFIACAEYLIKEAYTAPQKIFAMGGSAGGLLMGAVINMRPDLFYGVVAAVPFVDVVTTMLDESIPLTTSEFDEWGNPKHKTYYDYMLSYSPYDNVGRKSYPHLLVTSGLHDSQVQFWEPTKWVAKLRDYRTNQNLLLLYTNMGAGHGGASGRYKALKELALEYAFLLDLAKKQHELF</sequence>
<dbReference type="SUPFAM" id="SSF53474">
    <property type="entry name" value="alpha/beta-Hydrolases"/>
    <property type="match status" value="1"/>
</dbReference>
<dbReference type="InterPro" id="IPR023302">
    <property type="entry name" value="Pept_S9A_N"/>
</dbReference>
<feature type="domain" description="Peptidase S9A N-terminal" evidence="6">
    <location>
        <begin position="6"/>
        <end position="404"/>
    </location>
</feature>
<dbReference type="Pfam" id="PF02897">
    <property type="entry name" value="Peptidase_S9_N"/>
    <property type="match status" value="1"/>
</dbReference>
<keyword evidence="4" id="KW-0720">Serine protease</keyword>
<proteinExistence type="inferred from homology"/>
<evidence type="ECO:0000259" key="6">
    <source>
        <dbReference type="Pfam" id="PF02897"/>
    </source>
</evidence>
<evidence type="ECO:0000313" key="8">
    <source>
        <dbReference type="Proteomes" id="UP001595818"/>
    </source>
</evidence>
<dbReference type="EMBL" id="JBHSJJ010000003">
    <property type="protein sequence ID" value="MFC4871371.1"/>
    <property type="molecule type" value="Genomic_DNA"/>
</dbReference>
<reference evidence="8" key="1">
    <citation type="journal article" date="2019" name="Int. J. Syst. Evol. Microbiol.">
        <title>The Global Catalogue of Microorganisms (GCM) 10K type strain sequencing project: providing services to taxonomists for standard genome sequencing and annotation.</title>
        <authorList>
            <consortium name="The Broad Institute Genomics Platform"/>
            <consortium name="The Broad Institute Genome Sequencing Center for Infectious Disease"/>
            <person name="Wu L."/>
            <person name="Ma J."/>
        </authorList>
    </citation>
    <scope>NUCLEOTIDE SEQUENCE [LARGE SCALE GENOMIC DNA]</scope>
    <source>
        <strain evidence="8">CGMCC 4.7466</strain>
    </source>
</reference>
<evidence type="ECO:0000256" key="3">
    <source>
        <dbReference type="ARBA" id="ARBA00022801"/>
    </source>
</evidence>
<dbReference type="PANTHER" id="PTHR11757:SF19">
    <property type="entry name" value="PROLYL ENDOPEPTIDASE-LIKE"/>
    <property type="match status" value="1"/>
</dbReference>
<name>A0ABV9SYI7_9BACT</name>
<dbReference type="Pfam" id="PF00326">
    <property type="entry name" value="Peptidase_S9"/>
    <property type="match status" value="1"/>
</dbReference>
<dbReference type="PRINTS" id="PR00862">
    <property type="entry name" value="PROLIGOPTASE"/>
</dbReference>
<evidence type="ECO:0000313" key="7">
    <source>
        <dbReference type="EMBL" id="MFC4871371.1"/>
    </source>
</evidence>
<dbReference type="SUPFAM" id="SSF50993">
    <property type="entry name" value="Peptidase/esterase 'gauge' domain"/>
    <property type="match status" value="1"/>
</dbReference>
<evidence type="ECO:0000259" key="5">
    <source>
        <dbReference type="Pfam" id="PF00326"/>
    </source>
</evidence>
<dbReference type="InterPro" id="IPR002470">
    <property type="entry name" value="Peptidase_S9A"/>
</dbReference>
<comment type="similarity">
    <text evidence="1">Belongs to the peptidase S9A family.</text>
</comment>
<keyword evidence="2" id="KW-0645">Protease</keyword>
<keyword evidence="3" id="KW-0378">Hydrolase</keyword>
<evidence type="ECO:0000256" key="2">
    <source>
        <dbReference type="ARBA" id="ARBA00022670"/>
    </source>
</evidence>
<dbReference type="Proteomes" id="UP001595818">
    <property type="component" value="Unassembled WGS sequence"/>
</dbReference>
<protein>
    <submittedName>
        <fullName evidence="7">S9 family peptidase</fullName>
    </submittedName>
</protein>
<organism evidence="7 8">
    <name type="scientific">Negadavirga shengliensis</name>
    <dbReference type="NCBI Taxonomy" id="1389218"/>
    <lineage>
        <taxon>Bacteria</taxon>
        <taxon>Pseudomonadati</taxon>
        <taxon>Bacteroidota</taxon>
        <taxon>Cytophagia</taxon>
        <taxon>Cytophagales</taxon>
        <taxon>Cyclobacteriaceae</taxon>
        <taxon>Negadavirga</taxon>
    </lineage>
</organism>
<gene>
    <name evidence="7" type="ORF">ACFPFU_06720</name>
</gene>
<dbReference type="Gene3D" id="2.130.10.120">
    <property type="entry name" value="Prolyl oligopeptidase, N-terminal domain"/>
    <property type="match status" value="1"/>
</dbReference>
<feature type="domain" description="Peptidase S9 prolyl oligopeptidase catalytic" evidence="5">
    <location>
        <begin position="465"/>
        <end position="681"/>
    </location>
</feature>
<dbReference type="PANTHER" id="PTHR11757">
    <property type="entry name" value="PROTEASE FAMILY S9A OLIGOPEPTIDASE"/>
    <property type="match status" value="1"/>
</dbReference>
<evidence type="ECO:0000256" key="1">
    <source>
        <dbReference type="ARBA" id="ARBA00005228"/>
    </source>
</evidence>
<dbReference type="InterPro" id="IPR001375">
    <property type="entry name" value="Peptidase_S9_cat"/>
</dbReference>
<dbReference type="Gene3D" id="3.40.50.1820">
    <property type="entry name" value="alpha/beta hydrolase"/>
    <property type="match status" value="1"/>
</dbReference>
<dbReference type="InterPro" id="IPR051543">
    <property type="entry name" value="Serine_Peptidase_S9A"/>
</dbReference>
<comment type="caution">
    <text evidence="7">The sequence shown here is derived from an EMBL/GenBank/DDBJ whole genome shotgun (WGS) entry which is preliminary data.</text>
</comment>
<keyword evidence="8" id="KW-1185">Reference proteome</keyword>
<evidence type="ECO:0000256" key="4">
    <source>
        <dbReference type="ARBA" id="ARBA00022825"/>
    </source>
</evidence>
<dbReference type="InterPro" id="IPR029058">
    <property type="entry name" value="AB_hydrolase_fold"/>
</dbReference>
<dbReference type="RefSeq" id="WP_377062769.1">
    <property type="nucleotide sequence ID" value="NZ_JBHSJJ010000003.1"/>
</dbReference>
<accession>A0ABV9SYI7</accession>